<dbReference type="RefSeq" id="WP_346137102.1">
    <property type="nucleotide sequence ID" value="NZ_BAABBE010000062.1"/>
</dbReference>
<sequence>MAPDGVLFTASYLDRDGRAVGFCVAAHASDGAGLQAAREVVNSWSAVWRTRRALVASTSPVCGNDARQPCRHIVTARAEMRVFAERGDQIVVIGQRDHTALTALLDDLSADVVVVDPDDRNRRMRLDPDRVSYVVQPGVLIEDAARVVATLRALYPRVRGAHPDGLCYAASDHAATVRVVAASCDATFLLGDVTHPGILDPFRLAAAEETQVHVIDDVAQVRPAWIAGAASIGIVPTTSARPDLEHDLLDLLSGLGPLSIVRRRLTTEVLPSWHSHRATASISHGVE</sequence>
<keyword evidence="5" id="KW-0411">Iron-sulfur</keyword>
<dbReference type="Gene3D" id="3.40.1010.20">
    <property type="entry name" value="4-hydroxy-3-methylbut-2-enyl diphosphate reductase, catalytic domain"/>
    <property type="match status" value="2"/>
</dbReference>
<evidence type="ECO:0000256" key="3">
    <source>
        <dbReference type="ARBA" id="ARBA00022723"/>
    </source>
</evidence>
<proteinExistence type="predicted"/>
<protein>
    <submittedName>
        <fullName evidence="6">Uncharacterized protein</fullName>
    </submittedName>
</protein>
<organism evidence="6 7">
    <name type="scientific">Lentzea roselyniae</name>
    <dbReference type="NCBI Taxonomy" id="531940"/>
    <lineage>
        <taxon>Bacteria</taxon>
        <taxon>Bacillati</taxon>
        <taxon>Actinomycetota</taxon>
        <taxon>Actinomycetes</taxon>
        <taxon>Pseudonocardiales</taxon>
        <taxon>Pseudonocardiaceae</taxon>
        <taxon>Lentzea</taxon>
    </lineage>
</organism>
<dbReference type="Pfam" id="PF02401">
    <property type="entry name" value="LYTB"/>
    <property type="match status" value="1"/>
</dbReference>
<comment type="caution">
    <text evidence="6">The sequence shown here is derived from an EMBL/GenBank/DDBJ whole genome shotgun (WGS) entry which is preliminary data.</text>
</comment>
<evidence type="ECO:0000256" key="1">
    <source>
        <dbReference type="ARBA" id="ARBA00001966"/>
    </source>
</evidence>
<gene>
    <name evidence="6" type="ORF">GCM10022267_87860</name>
</gene>
<accession>A0ABP7CCP6</accession>
<keyword evidence="2" id="KW-0004">4Fe-4S</keyword>
<evidence type="ECO:0000256" key="5">
    <source>
        <dbReference type="ARBA" id="ARBA00023014"/>
    </source>
</evidence>
<comment type="cofactor">
    <cofactor evidence="1">
        <name>[4Fe-4S] cluster</name>
        <dbReference type="ChEBI" id="CHEBI:49883"/>
    </cofactor>
</comment>
<evidence type="ECO:0000313" key="7">
    <source>
        <dbReference type="Proteomes" id="UP001500711"/>
    </source>
</evidence>
<dbReference type="EMBL" id="BAABBE010000062">
    <property type="protein sequence ID" value="GAA3687506.1"/>
    <property type="molecule type" value="Genomic_DNA"/>
</dbReference>
<dbReference type="PANTHER" id="PTHR30426:SF0">
    <property type="entry name" value="4-HYDROXY-3-METHYLBUT-2-ENYL DIPHOSPHATE REDUCTASE"/>
    <property type="match status" value="1"/>
</dbReference>
<keyword evidence="3" id="KW-0479">Metal-binding</keyword>
<reference evidence="7" key="1">
    <citation type="journal article" date="2019" name="Int. J. Syst. Evol. Microbiol.">
        <title>The Global Catalogue of Microorganisms (GCM) 10K type strain sequencing project: providing services to taxonomists for standard genome sequencing and annotation.</title>
        <authorList>
            <consortium name="The Broad Institute Genomics Platform"/>
            <consortium name="The Broad Institute Genome Sequencing Center for Infectious Disease"/>
            <person name="Wu L."/>
            <person name="Ma J."/>
        </authorList>
    </citation>
    <scope>NUCLEOTIDE SEQUENCE [LARGE SCALE GENOMIC DNA]</scope>
    <source>
        <strain evidence="7">JCM 17494</strain>
    </source>
</reference>
<dbReference type="PANTHER" id="PTHR30426">
    <property type="entry name" value="4-HYDROXY-3-METHYLBUT-2-ENYL DIPHOSPHATE REDUCTASE"/>
    <property type="match status" value="1"/>
</dbReference>
<keyword evidence="7" id="KW-1185">Reference proteome</keyword>
<keyword evidence="4" id="KW-0408">Iron</keyword>
<dbReference type="InterPro" id="IPR003451">
    <property type="entry name" value="LytB/IspH"/>
</dbReference>
<evidence type="ECO:0000313" key="6">
    <source>
        <dbReference type="EMBL" id="GAA3687506.1"/>
    </source>
</evidence>
<evidence type="ECO:0000256" key="2">
    <source>
        <dbReference type="ARBA" id="ARBA00022485"/>
    </source>
</evidence>
<evidence type="ECO:0000256" key="4">
    <source>
        <dbReference type="ARBA" id="ARBA00023004"/>
    </source>
</evidence>
<name>A0ABP7CCP6_9PSEU</name>
<dbReference type="Proteomes" id="UP001500711">
    <property type="component" value="Unassembled WGS sequence"/>
</dbReference>